<feature type="region of interest" description="Disordered" evidence="1">
    <location>
        <begin position="83"/>
        <end position="106"/>
    </location>
</feature>
<dbReference type="PANTHER" id="PTHR23272:SF184">
    <property type="entry name" value="OS03G0311250 PROTEIN"/>
    <property type="match status" value="1"/>
</dbReference>
<name>A0AAW2M4S8_9LAMI</name>
<protein>
    <recommendedName>
        <fullName evidence="2">hAT-like transposase RNase-H fold domain-containing protein</fullName>
    </recommendedName>
</protein>
<accession>A0AAW2M4S8</accession>
<reference evidence="3" key="2">
    <citation type="journal article" date="2024" name="Plant">
        <title>Genomic evolution and insights into agronomic trait innovations of Sesamum species.</title>
        <authorList>
            <person name="Miao H."/>
            <person name="Wang L."/>
            <person name="Qu L."/>
            <person name="Liu H."/>
            <person name="Sun Y."/>
            <person name="Le M."/>
            <person name="Wang Q."/>
            <person name="Wei S."/>
            <person name="Zheng Y."/>
            <person name="Lin W."/>
            <person name="Duan Y."/>
            <person name="Cao H."/>
            <person name="Xiong S."/>
            <person name="Wang X."/>
            <person name="Wei L."/>
            <person name="Li C."/>
            <person name="Ma Q."/>
            <person name="Ju M."/>
            <person name="Zhao R."/>
            <person name="Li G."/>
            <person name="Mu C."/>
            <person name="Tian Q."/>
            <person name="Mei H."/>
            <person name="Zhang T."/>
            <person name="Gao T."/>
            <person name="Zhang H."/>
        </authorList>
    </citation>
    <scope>NUCLEOTIDE SEQUENCE</scope>
    <source>
        <strain evidence="3">G01</strain>
    </source>
</reference>
<dbReference type="InterPro" id="IPR025525">
    <property type="entry name" value="hAT-like_transposase_RNase-H"/>
</dbReference>
<sequence length="106" mass="12395">MSDDDHLVEMARKMKQKFDKYCGNVEKMNMMLYVVVMFDPRHKFSYLQYVFKNMYGPEVGEKIVNLGTGALYDVFEEYKKVYSSTTSRHSTTSFGELGQDQDDDSE</sequence>
<dbReference type="GO" id="GO:0003677">
    <property type="term" value="F:DNA binding"/>
    <property type="evidence" value="ECO:0007669"/>
    <property type="project" value="InterPro"/>
</dbReference>
<feature type="compositionally biased region" description="Low complexity" evidence="1">
    <location>
        <begin position="83"/>
        <end position="93"/>
    </location>
</feature>
<reference evidence="3" key="1">
    <citation type="submission" date="2020-06" db="EMBL/GenBank/DDBJ databases">
        <authorList>
            <person name="Li T."/>
            <person name="Hu X."/>
            <person name="Zhang T."/>
            <person name="Song X."/>
            <person name="Zhang H."/>
            <person name="Dai N."/>
            <person name="Sheng W."/>
            <person name="Hou X."/>
            <person name="Wei L."/>
        </authorList>
    </citation>
    <scope>NUCLEOTIDE SEQUENCE</scope>
    <source>
        <strain evidence="3">G01</strain>
        <tissue evidence="3">Leaf</tissue>
    </source>
</reference>
<dbReference type="AlphaFoldDB" id="A0AAW2M4S8"/>
<feature type="domain" description="hAT-like transposase RNase-H fold" evidence="2">
    <location>
        <begin position="2"/>
        <end position="78"/>
    </location>
</feature>
<evidence type="ECO:0000259" key="2">
    <source>
        <dbReference type="Pfam" id="PF14372"/>
    </source>
</evidence>
<organism evidence="3">
    <name type="scientific">Sesamum angustifolium</name>
    <dbReference type="NCBI Taxonomy" id="2727405"/>
    <lineage>
        <taxon>Eukaryota</taxon>
        <taxon>Viridiplantae</taxon>
        <taxon>Streptophyta</taxon>
        <taxon>Embryophyta</taxon>
        <taxon>Tracheophyta</taxon>
        <taxon>Spermatophyta</taxon>
        <taxon>Magnoliopsida</taxon>
        <taxon>eudicotyledons</taxon>
        <taxon>Gunneridae</taxon>
        <taxon>Pentapetalae</taxon>
        <taxon>asterids</taxon>
        <taxon>lamiids</taxon>
        <taxon>Lamiales</taxon>
        <taxon>Pedaliaceae</taxon>
        <taxon>Sesamum</taxon>
    </lineage>
</organism>
<evidence type="ECO:0000256" key="1">
    <source>
        <dbReference type="SAM" id="MobiDB-lite"/>
    </source>
</evidence>
<evidence type="ECO:0000313" key="3">
    <source>
        <dbReference type="EMBL" id="KAL0326489.1"/>
    </source>
</evidence>
<dbReference type="PANTHER" id="PTHR23272">
    <property type="entry name" value="BED FINGER-RELATED"/>
    <property type="match status" value="1"/>
</dbReference>
<dbReference type="Pfam" id="PF14372">
    <property type="entry name" value="hAT-like_RNase-H"/>
    <property type="match status" value="1"/>
</dbReference>
<dbReference type="EMBL" id="JACGWK010000011">
    <property type="protein sequence ID" value="KAL0326489.1"/>
    <property type="molecule type" value="Genomic_DNA"/>
</dbReference>
<gene>
    <name evidence="3" type="ORF">Sangu_1726900</name>
</gene>
<proteinExistence type="predicted"/>
<comment type="caution">
    <text evidence="3">The sequence shown here is derived from an EMBL/GenBank/DDBJ whole genome shotgun (WGS) entry which is preliminary data.</text>
</comment>